<dbReference type="EMBL" id="AUZM01000053">
    <property type="protein sequence ID" value="ERT05617.1"/>
    <property type="molecule type" value="Genomic_DNA"/>
</dbReference>
<reference evidence="1 2" key="1">
    <citation type="journal article" date="2013" name="Front. Microbiol.">
        <title>Comparative genomic analyses of the cyanobacterium, Lyngbya aestuarii BL J, a powerful hydrogen producer.</title>
        <authorList>
            <person name="Kothari A."/>
            <person name="Vaughn M."/>
            <person name="Garcia-Pichel F."/>
        </authorList>
    </citation>
    <scope>NUCLEOTIDE SEQUENCE [LARGE SCALE GENOMIC DNA]</scope>
    <source>
        <strain evidence="1 2">BL J</strain>
    </source>
</reference>
<comment type="caution">
    <text evidence="1">The sequence shown here is derived from an EMBL/GenBank/DDBJ whole genome shotgun (WGS) entry which is preliminary data.</text>
</comment>
<proteinExistence type="predicted"/>
<protein>
    <submittedName>
        <fullName evidence="1">Uncharacterized protein</fullName>
    </submittedName>
</protein>
<organism evidence="1 2">
    <name type="scientific">Lyngbya aestuarii BL J</name>
    <dbReference type="NCBI Taxonomy" id="1348334"/>
    <lineage>
        <taxon>Bacteria</taxon>
        <taxon>Bacillati</taxon>
        <taxon>Cyanobacteriota</taxon>
        <taxon>Cyanophyceae</taxon>
        <taxon>Oscillatoriophycideae</taxon>
        <taxon>Oscillatoriales</taxon>
        <taxon>Microcoleaceae</taxon>
        <taxon>Lyngbya</taxon>
    </lineage>
</organism>
<dbReference type="OrthoDB" id="451038at2"/>
<name>U7QED4_9CYAN</name>
<dbReference type="Gene3D" id="2.60.120.380">
    <property type="match status" value="1"/>
</dbReference>
<dbReference type="Proteomes" id="UP000017127">
    <property type="component" value="Unassembled WGS sequence"/>
</dbReference>
<evidence type="ECO:0000313" key="1">
    <source>
        <dbReference type="EMBL" id="ERT05617.1"/>
    </source>
</evidence>
<dbReference type="RefSeq" id="WP_023068176.1">
    <property type="nucleotide sequence ID" value="NZ_AUZM01000053.1"/>
</dbReference>
<keyword evidence="2" id="KW-1185">Reference proteome</keyword>
<dbReference type="AlphaFoldDB" id="U7QED4"/>
<accession>U7QED4</accession>
<sequence>MNYPIKSISRFGEIKAILNQPTLYIFEGKEGQNLTLGVYEGTSKAKLLTPSGEGLTTLYSGEWKGILPESGIYRVLVYPQQESTNSAIKVDLSQHLTINSENYSRLNDWRLLEYTYKSSRLIKSFENEGKSSLEISLFAEQIQPLKVRCKLGQTLTIKANAVTIAVKSPTGQLLALKEELVSVSVTQNGVYQVLVIGEDYPMTTPISINLQ</sequence>
<evidence type="ECO:0000313" key="2">
    <source>
        <dbReference type="Proteomes" id="UP000017127"/>
    </source>
</evidence>
<gene>
    <name evidence="1" type="ORF">M595_4455</name>
</gene>